<evidence type="ECO:0000256" key="6">
    <source>
        <dbReference type="HAMAP-Rule" id="MF_00362"/>
    </source>
</evidence>
<reference evidence="8 9" key="1">
    <citation type="submission" date="2016-11" db="EMBL/GenBank/DDBJ databases">
        <authorList>
            <person name="Jaros S."/>
            <person name="Januszkiewicz K."/>
            <person name="Wedrychowicz H."/>
        </authorList>
    </citation>
    <scope>NUCLEOTIDE SEQUENCE [LARGE SCALE GENOMIC DNA]</scope>
    <source>
        <strain evidence="8 9">DSM 25479</strain>
    </source>
</reference>
<dbReference type="STRING" id="1118202.SAMN05443429_10177"/>
<dbReference type="InterPro" id="IPR043141">
    <property type="entry name" value="Ribosomal_uL10-like_sf"/>
</dbReference>
<dbReference type="CDD" id="cd05797">
    <property type="entry name" value="Ribosomal_L10"/>
    <property type="match status" value="1"/>
</dbReference>
<evidence type="ECO:0000256" key="5">
    <source>
        <dbReference type="ARBA" id="ARBA00035202"/>
    </source>
</evidence>
<dbReference type="HAMAP" id="MF_00362">
    <property type="entry name" value="Ribosomal_uL10"/>
    <property type="match status" value="1"/>
</dbReference>
<keyword evidence="9" id="KW-1185">Reference proteome</keyword>
<dbReference type="OrthoDB" id="1523686at2"/>
<accession>A0A1M6A068</accession>
<dbReference type="GO" id="GO:0003735">
    <property type="term" value="F:structural constituent of ribosome"/>
    <property type="evidence" value="ECO:0007669"/>
    <property type="project" value="InterPro"/>
</dbReference>
<keyword evidence="3 6" id="KW-0689">Ribosomal protein</keyword>
<keyword evidence="4 6" id="KW-0687">Ribonucleoprotein</keyword>
<dbReference type="GO" id="GO:0006412">
    <property type="term" value="P:translation"/>
    <property type="evidence" value="ECO:0007669"/>
    <property type="project" value="UniProtKB-UniRule"/>
</dbReference>
<dbReference type="GO" id="GO:0015934">
    <property type="term" value="C:large ribosomal subunit"/>
    <property type="evidence" value="ECO:0007669"/>
    <property type="project" value="InterPro"/>
</dbReference>
<evidence type="ECO:0000313" key="7">
    <source>
        <dbReference type="EMBL" id="QOR74588.1"/>
    </source>
</evidence>
<dbReference type="EMBL" id="CP063145">
    <property type="protein sequence ID" value="QOR74588.1"/>
    <property type="molecule type" value="Genomic_DNA"/>
</dbReference>
<evidence type="ECO:0000256" key="2">
    <source>
        <dbReference type="ARBA" id="ARBA00008889"/>
    </source>
</evidence>
<dbReference type="NCBIfam" id="NF000955">
    <property type="entry name" value="PRK00099.1-1"/>
    <property type="match status" value="1"/>
</dbReference>
<comment type="subunit">
    <text evidence="6">Part of the ribosomal stalk of the 50S ribosomal subunit. The N-terminus interacts with L11 and the large rRNA to form the base of the stalk. The C-terminus forms an elongated spine to which L12 dimers bind in a sequential fashion forming a multimeric L10(L12)X complex.</text>
</comment>
<protein>
    <recommendedName>
        <fullName evidence="5 6">Large ribosomal subunit protein uL10</fullName>
    </recommendedName>
</protein>
<dbReference type="GO" id="GO:0070180">
    <property type="term" value="F:large ribosomal subunit rRNA binding"/>
    <property type="evidence" value="ECO:0007669"/>
    <property type="project" value="UniProtKB-UniRule"/>
</dbReference>
<dbReference type="Pfam" id="PF00466">
    <property type="entry name" value="Ribosomal_L10"/>
    <property type="match status" value="1"/>
</dbReference>
<keyword evidence="6" id="KW-0694">RNA-binding</keyword>
<dbReference type="Gene3D" id="3.30.70.1730">
    <property type="match status" value="1"/>
</dbReference>
<comment type="function">
    <text evidence="1 6">Forms part of the ribosomal stalk, playing a central role in the interaction of the ribosome with GTP-bound translation factors.</text>
</comment>
<gene>
    <name evidence="6" type="primary">rplJ</name>
    <name evidence="7" type="ORF">IMZ16_03910</name>
    <name evidence="8" type="ORF">SAMN05443429_10177</name>
</gene>
<organism evidence="8 9">
    <name type="scientific">Cruoricaptor ignavus</name>
    <dbReference type="NCBI Taxonomy" id="1118202"/>
    <lineage>
        <taxon>Bacteria</taxon>
        <taxon>Pseudomonadati</taxon>
        <taxon>Bacteroidota</taxon>
        <taxon>Flavobacteriia</taxon>
        <taxon>Flavobacteriales</taxon>
        <taxon>Weeksellaceae</taxon>
        <taxon>Cruoricaptor</taxon>
    </lineage>
</organism>
<keyword evidence="6" id="KW-0699">rRNA-binding</keyword>
<dbReference type="InterPro" id="IPR022973">
    <property type="entry name" value="Ribosomal_uL10_bac"/>
</dbReference>
<evidence type="ECO:0000313" key="8">
    <source>
        <dbReference type="EMBL" id="SHI29850.1"/>
    </source>
</evidence>
<dbReference type="InterPro" id="IPR002363">
    <property type="entry name" value="Ribosomal_uL10_CS_bac"/>
</dbReference>
<evidence type="ECO:0000256" key="4">
    <source>
        <dbReference type="ARBA" id="ARBA00023274"/>
    </source>
</evidence>
<dbReference type="InterPro" id="IPR001790">
    <property type="entry name" value="Ribosomal_uL10"/>
</dbReference>
<dbReference type="AlphaFoldDB" id="A0A1M6A068"/>
<dbReference type="PANTHER" id="PTHR11560">
    <property type="entry name" value="39S RIBOSOMAL PROTEIN L10, MITOCHONDRIAL"/>
    <property type="match status" value="1"/>
</dbReference>
<proteinExistence type="inferred from homology"/>
<dbReference type="EMBL" id="FQYI01000001">
    <property type="protein sequence ID" value="SHI29850.1"/>
    <property type="molecule type" value="Genomic_DNA"/>
</dbReference>
<dbReference type="InterPro" id="IPR047865">
    <property type="entry name" value="Ribosomal_uL10_bac_type"/>
</dbReference>
<dbReference type="PROSITE" id="PS01109">
    <property type="entry name" value="RIBOSOMAL_L10"/>
    <property type="match status" value="1"/>
</dbReference>
<sequence>MTKEEKVAVIREITELLQSTNVVYVADIEGLNAGASSDFRRQAFKNNIKVKMVKNTLLRKAMESIEDRDYSEMFDTFKGNTVIMLSETGNAPAKMVKELRKKSEKPVIKSAWVDSAVYIGDQVDELAAIKSKQELLGELIGLLQSPIKNVMSQLQSGANTITGVLKTLENKEN</sequence>
<evidence type="ECO:0000256" key="1">
    <source>
        <dbReference type="ARBA" id="ARBA00002633"/>
    </source>
</evidence>
<reference evidence="7 10" key="2">
    <citation type="submission" date="2020-10" db="EMBL/GenBank/DDBJ databases">
        <title>Complete genome of Cruoricapor ignavus strain M1214 isolated from the blood culture of a febrile patient.</title>
        <authorList>
            <person name="Guglielmino C.J.D."/>
        </authorList>
    </citation>
    <scope>NUCLEOTIDE SEQUENCE [LARGE SCALE GENOMIC DNA]</scope>
    <source>
        <strain evidence="7 10">M1214</strain>
    </source>
</reference>
<name>A0A1M6A068_9FLAO</name>
<dbReference type="SUPFAM" id="SSF160369">
    <property type="entry name" value="Ribosomal protein L10-like"/>
    <property type="match status" value="1"/>
</dbReference>
<dbReference type="Proteomes" id="UP000184335">
    <property type="component" value="Unassembled WGS sequence"/>
</dbReference>
<evidence type="ECO:0000256" key="3">
    <source>
        <dbReference type="ARBA" id="ARBA00022980"/>
    </source>
</evidence>
<dbReference type="Proteomes" id="UP000593605">
    <property type="component" value="Chromosome"/>
</dbReference>
<evidence type="ECO:0000313" key="10">
    <source>
        <dbReference type="Proteomes" id="UP000593605"/>
    </source>
</evidence>
<dbReference type="RefSeq" id="WP_073177260.1">
    <property type="nucleotide sequence ID" value="NZ_CP063145.1"/>
</dbReference>
<evidence type="ECO:0000313" key="9">
    <source>
        <dbReference type="Proteomes" id="UP000184335"/>
    </source>
</evidence>
<dbReference type="KEGG" id="civ:IMZ16_03910"/>
<comment type="similarity">
    <text evidence="2 6">Belongs to the universal ribosomal protein uL10 family.</text>
</comment>